<dbReference type="AlphaFoldDB" id="A0AB34JCX9"/>
<keyword evidence="2" id="KW-1185">Reference proteome</keyword>
<gene>
    <name evidence="1" type="ORF">AB1Y20_023117</name>
</gene>
<evidence type="ECO:0000313" key="1">
    <source>
        <dbReference type="EMBL" id="KAL1519604.1"/>
    </source>
</evidence>
<evidence type="ECO:0008006" key="3">
    <source>
        <dbReference type="Google" id="ProtNLM"/>
    </source>
</evidence>
<reference evidence="1 2" key="1">
    <citation type="journal article" date="2024" name="Science">
        <title>Giant polyketide synthase enzymes in the biosynthesis of giant marine polyether toxins.</title>
        <authorList>
            <person name="Fallon T.R."/>
            <person name="Shende V.V."/>
            <person name="Wierzbicki I.H."/>
            <person name="Pendleton A.L."/>
            <person name="Watervoot N.F."/>
            <person name="Auber R.P."/>
            <person name="Gonzalez D.J."/>
            <person name="Wisecaver J.H."/>
            <person name="Moore B.S."/>
        </authorList>
    </citation>
    <scope>NUCLEOTIDE SEQUENCE [LARGE SCALE GENOMIC DNA]</scope>
    <source>
        <strain evidence="1 2">12B1</strain>
    </source>
</reference>
<organism evidence="1 2">
    <name type="scientific">Prymnesium parvum</name>
    <name type="common">Toxic golden alga</name>
    <dbReference type="NCBI Taxonomy" id="97485"/>
    <lineage>
        <taxon>Eukaryota</taxon>
        <taxon>Haptista</taxon>
        <taxon>Haptophyta</taxon>
        <taxon>Prymnesiophyceae</taxon>
        <taxon>Prymnesiales</taxon>
        <taxon>Prymnesiaceae</taxon>
        <taxon>Prymnesium</taxon>
    </lineage>
</organism>
<name>A0AB34JCX9_PRYPA</name>
<dbReference type="Proteomes" id="UP001515480">
    <property type="component" value="Unassembled WGS sequence"/>
</dbReference>
<accession>A0AB34JCX9</accession>
<evidence type="ECO:0000313" key="2">
    <source>
        <dbReference type="Proteomes" id="UP001515480"/>
    </source>
</evidence>
<dbReference type="EMBL" id="JBGBPQ010000009">
    <property type="protein sequence ID" value="KAL1519604.1"/>
    <property type="molecule type" value="Genomic_DNA"/>
</dbReference>
<proteinExistence type="predicted"/>
<sequence length="91" mass="8903">MYDLPVRFFVAASTWMKGSGFRSEKACDAPTDGTDAAGAVEGGAGGGAVTGASAGAAAGAVGMASLSVDQRALTLCTKSVRKLPLPPSAIV</sequence>
<comment type="caution">
    <text evidence="1">The sequence shown here is derived from an EMBL/GenBank/DDBJ whole genome shotgun (WGS) entry which is preliminary data.</text>
</comment>
<protein>
    <recommendedName>
        <fullName evidence="3">Anaphase-promoting complex subunit 1</fullName>
    </recommendedName>
</protein>